<organism evidence="1 2">
    <name type="scientific">Halalkalibaculum roseum</name>
    <dbReference type="NCBI Taxonomy" id="2709311"/>
    <lineage>
        <taxon>Bacteria</taxon>
        <taxon>Pseudomonadati</taxon>
        <taxon>Balneolota</taxon>
        <taxon>Balneolia</taxon>
        <taxon>Balneolales</taxon>
        <taxon>Balneolaceae</taxon>
        <taxon>Halalkalibaculum</taxon>
    </lineage>
</organism>
<evidence type="ECO:0000313" key="1">
    <source>
        <dbReference type="EMBL" id="NGP76791.1"/>
    </source>
</evidence>
<sequence>MKKFTKYKFILFAILALNIVLVATHEGEFWPFSIFPMFSQAGNPWSRGVLERVENNNDSTIWNTKTLSDIRRRAVSLDSIGVDAIDYANFVAKTEDWNQKRIAGLRDLLNINEYPDARWMATRVSGYLTEEDSVVVEAVPLLLFTRDTTYKNPKIFQDK</sequence>
<gene>
    <name evidence="1" type="ORF">G3570_09115</name>
</gene>
<dbReference type="EMBL" id="JAALLT010000003">
    <property type="protein sequence ID" value="NGP76791.1"/>
    <property type="molecule type" value="Genomic_DNA"/>
</dbReference>
<proteinExistence type="predicted"/>
<name>A0A6M1SN67_9BACT</name>
<comment type="caution">
    <text evidence="1">The sequence shown here is derived from an EMBL/GenBank/DDBJ whole genome shotgun (WGS) entry which is preliminary data.</text>
</comment>
<dbReference type="AlphaFoldDB" id="A0A6M1SN67"/>
<reference evidence="1 2" key="1">
    <citation type="submission" date="2020-02" db="EMBL/GenBank/DDBJ databases">
        <title>Balneolaceae bacterium YR4-1, complete genome.</title>
        <authorList>
            <person name="Li Y."/>
            <person name="Wu S."/>
        </authorList>
    </citation>
    <scope>NUCLEOTIDE SEQUENCE [LARGE SCALE GENOMIC DNA]</scope>
    <source>
        <strain evidence="1 2">YR4-1</strain>
    </source>
</reference>
<dbReference type="RefSeq" id="WP_165141545.1">
    <property type="nucleotide sequence ID" value="NZ_JAALLT010000003.1"/>
</dbReference>
<protein>
    <submittedName>
        <fullName evidence="1">Uncharacterized protein</fullName>
    </submittedName>
</protein>
<accession>A0A6M1SN67</accession>
<keyword evidence="2" id="KW-1185">Reference proteome</keyword>
<evidence type="ECO:0000313" key="2">
    <source>
        <dbReference type="Proteomes" id="UP000473278"/>
    </source>
</evidence>
<dbReference type="Proteomes" id="UP000473278">
    <property type="component" value="Unassembled WGS sequence"/>
</dbReference>